<organism evidence="8 9">
    <name type="scientific">Erythrobacter neustonensis</name>
    <dbReference type="NCBI Taxonomy" id="1112"/>
    <lineage>
        <taxon>Bacteria</taxon>
        <taxon>Pseudomonadati</taxon>
        <taxon>Pseudomonadota</taxon>
        <taxon>Alphaproteobacteria</taxon>
        <taxon>Sphingomonadales</taxon>
        <taxon>Erythrobacteraceae</taxon>
        <taxon>Erythrobacter/Porphyrobacter group</taxon>
        <taxon>Erythrobacter</taxon>
    </lineage>
</organism>
<feature type="transmembrane region" description="Helical" evidence="5">
    <location>
        <begin position="221"/>
        <end position="238"/>
    </location>
</feature>
<feature type="transmembrane region" description="Helical" evidence="5">
    <location>
        <begin position="76"/>
        <end position="93"/>
    </location>
</feature>
<feature type="transmembrane region" description="Helical" evidence="5">
    <location>
        <begin position="43"/>
        <end position="64"/>
    </location>
</feature>
<feature type="transmembrane region" description="Helical" evidence="5">
    <location>
        <begin position="168"/>
        <end position="189"/>
    </location>
</feature>
<feature type="transmembrane region" description="Helical" evidence="5">
    <location>
        <begin position="129"/>
        <end position="148"/>
    </location>
</feature>
<keyword evidence="2 5" id="KW-0812">Transmembrane</keyword>
<dbReference type="EMBL" id="CP016033">
    <property type="protein sequence ID" value="ANK12465.1"/>
    <property type="molecule type" value="Genomic_DNA"/>
</dbReference>
<keyword evidence="9" id="KW-1185">Reference proteome</keyword>
<evidence type="ECO:0000256" key="3">
    <source>
        <dbReference type="ARBA" id="ARBA00022989"/>
    </source>
</evidence>
<dbReference type="RefSeq" id="WP_068350376.1">
    <property type="nucleotide sequence ID" value="NZ_CP016033.1"/>
</dbReference>
<dbReference type="Pfam" id="PF19358">
    <property type="entry name" value="DUF5935"/>
    <property type="match status" value="1"/>
</dbReference>
<evidence type="ECO:0000256" key="1">
    <source>
        <dbReference type="ARBA" id="ARBA00004141"/>
    </source>
</evidence>
<evidence type="ECO:0000259" key="6">
    <source>
        <dbReference type="Pfam" id="PF04932"/>
    </source>
</evidence>
<dbReference type="GO" id="GO:0016874">
    <property type="term" value="F:ligase activity"/>
    <property type="evidence" value="ECO:0007669"/>
    <property type="project" value="UniProtKB-KW"/>
</dbReference>
<gene>
    <name evidence="8" type="ORF">A9D12_05330</name>
</gene>
<dbReference type="InterPro" id="IPR045979">
    <property type="entry name" value="DUF5935"/>
</dbReference>
<comment type="subcellular location">
    <subcellularLocation>
        <location evidence="1">Membrane</location>
        <topology evidence="1">Multi-pass membrane protein</topology>
    </subcellularLocation>
</comment>
<dbReference type="AlphaFoldDB" id="A0A192D2X8"/>
<dbReference type="Proteomes" id="UP000078263">
    <property type="component" value="Chromosome"/>
</dbReference>
<dbReference type="GO" id="GO:0016020">
    <property type="term" value="C:membrane"/>
    <property type="evidence" value="ECO:0007669"/>
    <property type="project" value="UniProtKB-SubCell"/>
</dbReference>
<evidence type="ECO:0000256" key="2">
    <source>
        <dbReference type="ARBA" id="ARBA00022692"/>
    </source>
</evidence>
<feature type="transmembrane region" description="Helical" evidence="5">
    <location>
        <begin position="105"/>
        <end position="122"/>
    </location>
</feature>
<dbReference type="STRING" id="1112.A9D12_05330"/>
<dbReference type="KEGG" id="pns:A9D12_05330"/>
<keyword evidence="3 5" id="KW-1133">Transmembrane helix</keyword>
<evidence type="ECO:0000259" key="7">
    <source>
        <dbReference type="Pfam" id="PF19358"/>
    </source>
</evidence>
<dbReference type="OrthoDB" id="9772644at2"/>
<feature type="transmembrane region" description="Helical" evidence="5">
    <location>
        <begin position="243"/>
        <end position="260"/>
    </location>
</feature>
<dbReference type="PANTHER" id="PTHR37422">
    <property type="entry name" value="TEICHURONIC ACID BIOSYNTHESIS PROTEIN TUAE"/>
    <property type="match status" value="1"/>
</dbReference>
<keyword evidence="8" id="KW-0436">Ligase</keyword>
<sequence length="465" mass="51455">MKDLFFLVFIAYVLLLGLRRPFIWVLLYTYIDILAPQRIGYSIITTLPLSLIAFAAAFGGWLVIDRKEGARFTLRQGLMLGLLGYCWWTTRNADFPVEALTKWDWVWKALLFAIFLPLTLTTRARIEGLALSLVLSVAMIVIATGLKVVTGGGGYGELNFFVDDNSGIYESSTLATVAIGMIPLLWWLVRYGTIFPRHWTVTVFAAALTFAALLVPVGTEARTGLLCIAALAVLLLRYTRRRLMFIAGAAALGLVALPFLPQSYYDRMATITQPGGDESASTRMAVWEWTYDYAKSNPLGGGFDAYRSNSFTYTMPVTKTEGNTTSVTYTEVEDKARAYHSSVFEMLGEQGWPGLIMWLMLHLTGMWQMERLQRRWKGADADADEDGATRWIAPLAAALQMGAVIYLVGALFQGIAYQPVMLMLVALQIGLHTYCRRIDSAQATLARSTRRKPAVATPVAGAVAA</sequence>
<evidence type="ECO:0000256" key="4">
    <source>
        <dbReference type="ARBA" id="ARBA00023136"/>
    </source>
</evidence>
<evidence type="ECO:0000256" key="5">
    <source>
        <dbReference type="SAM" id="Phobius"/>
    </source>
</evidence>
<feature type="domain" description="DUF5935" evidence="7">
    <location>
        <begin position="1"/>
        <end position="193"/>
    </location>
</feature>
<reference evidence="8 9" key="1">
    <citation type="submission" date="2016-05" db="EMBL/GenBank/DDBJ databases">
        <title>Compelete Genome Sequence of Bacteriochlorophyll-Synthesizing Bacterium Porphyrobacter neustonensis DSM 9434.</title>
        <authorList>
            <person name="Shi X.-L."/>
            <person name="Wu Y.-H."/>
            <person name="Cheng H."/>
            <person name="Xu L."/>
            <person name="Zhang X.-Q."/>
            <person name="Wang C.-S."/>
            <person name="Xu X.-W."/>
        </authorList>
    </citation>
    <scope>NUCLEOTIDE SEQUENCE [LARGE SCALE GENOMIC DNA]</scope>
    <source>
        <strain evidence="8 9">DSM 9434</strain>
    </source>
</reference>
<feature type="domain" description="O-antigen ligase-related" evidence="6">
    <location>
        <begin position="208"/>
        <end position="359"/>
    </location>
</feature>
<proteinExistence type="predicted"/>
<evidence type="ECO:0000313" key="9">
    <source>
        <dbReference type="Proteomes" id="UP000078263"/>
    </source>
</evidence>
<protein>
    <submittedName>
        <fullName evidence="8">Putative O-glycosylation ligase, exosortase A system-associated</fullName>
    </submittedName>
</protein>
<dbReference type="Pfam" id="PF04932">
    <property type="entry name" value="Wzy_C"/>
    <property type="match status" value="1"/>
</dbReference>
<evidence type="ECO:0000313" key="8">
    <source>
        <dbReference type="EMBL" id="ANK12465.1"/>
    </source>
</evidence>
<dbReference type="InterPro" id="IPR017528">
    <property type="entry name" value="CHP03097O-antigen_lig-rel"/>
</dbReference>
<name>A0A192D2X8_9SPHN</name>
<keyword evidence="4 5" id="KW-0472">Membrane</keyword>
<accession>A0A192D2X8</accession>
<dbReference type="InterPro" id="IPR051533">
    <property type="entry name" value="WaaL-like"/>
</dbReference>
<dbReference type="NCBIfam" id="TIGR03097">
    <property type="entry name" value="PEP_O_lig_1"/>
    <property type="match status" value="1"/>
</dbReference>
<feature type="transmembrane region" description="Helical" evidence="5">
    <location>
        <begin position="415"/>
        <end position="435"/>
    </location>
</feature>
<feature type="transmembrane region" description="Helical" evidence="5">
    <location>
        <begin position="198"/>
        <end position="215"/>
    </location>
</feature>
<dbReference type="InterPro" id="IPR007016">
    <property type="entry name" value="O-antigen_ligase-rel_domated"/>
</dbReference>
<dbReference type="PANTHER" id="PTHR37422:SF13">
    <property type="entry name" value="LIPOPOLYSACCHARIDE BIOSYNTHESIS PROTEIN PA4999-RELATED"/>
    <property type="match status" value="1"/>
</dbReference>